<comment type="catalytic activity">
    <reaction evidence="9">
        <text>L-seryl-[protein] + ATP = O-phospho-L-seryl-[protein] + ADP + H(+)</text>
        <dbReference type="Rhea" id="RHEA:17989"/>
        <dbReference type="Rhea" id="RHEA-COMP:9863"/>
        <dbReference type="Rhea" id="RHEA-COMP:11604"/>
        <dbReference type="ChEBI" id="CHEBI:15378"/>
        <dbReference type="ChEBI" id="CHEBI:29999"/>
        <dbReference type="ChEBI" id="CHEBI:30616"/>
        <dbReference type="ChEBI" id="CHEBI:83421"/>
        <dbReference type="ChEBI" id="CHEBI:456216"/>
        <dbReference type="EC" id="2.7.11.1"/>
    </reaction>
</comment>
<dbReference type="FunFam" id="1.10.510.10:FF:000499">
    <property type="entry name" value="Serine/threonine-protein kinase KIC1"/>
    <property type="match status" value="1"/>
</dbReference>
<dbReference type="PROSITE" id="PS50011">
    <property type="entry name" value="PROTEIN_KINASE_DOM"/>
    <property type="match status" value="1"/>
</dbReference>
<sequence length="811" mass="88816">MSSVSQYKRTEVIGRGKFGVVYKAYHKQTKQLYAIKVLNLDTEEEDIIDVQQEIQFLTELKNVPNITHYYGSILNDTKLWIVMDYCAGGSLRTLLKPDVMEEKYIGVIVRELLSTLSAVHKLGVIHRDLKAANVLISKEGNVQLCDFGVAAKVVSNSSKRLTIAGTPYWMAPEVIKSGEAYNSKADIWSLGITVYEIATGNPPYCDKDASWAMQLISKSTPPRLEGRDYSPALKECVALCLDENPEERPSADELLRCKLVKTYKHYPTSILKEVISRYLLWRDRNSSRDSVFINLENEQEDTVDEVVQNKLPGYEYVESNNEHLQVKWDFDSLESKEYIMENDIDVHNLDYSKQFDTEKDLNSYSTLPTLKANMSTIGNTQSSTTKSVADIPKSLQMLFEDPDENKKEQTILQPPSLLGSSDRTESPTIEIPDMDALSNYPSSASLLNNNQSVPTLTKPPTLHHTQSASGNLESRYNPTSTSPTDSRSRKKTISNTLAGGASSNLAPSSVGATPHTPPYSMNANARTPSPKPPSSTNTLIASGLNSKSGSPSKMKALQTNHDPLLQPINFKYGSNDNHTDVTAGSSIPPGQAPPPLPHQHSMPIIPHSTAATSVAPMKSRRNKPGFIQMPTPSNSLNVLSALTNEAHEDENVNQFGINPAHAANMPISMTPVAEKEPLQFPVKNDDGSEKVSTGAKEGGTSTPTIRPHQNSISAQKKPQHSPSNSGTLSNGPSSQHHIHQSASANTTKGINHSSGNSSSTAASSTTPFPTIPPIKNEFFVDSTTHRSMLVSELDSIIKLFNQGLDALETHL</sequence>
<dbReference type="InterPro" id="IPR050629">
    <property type="entry name" value="STE20/SPS1-PAK"/>
</dbReference>
<evidence type="ECO:0000256" key="6">
    <source>
        <dbReference type="ARBA" id="ARBA00022777"/>
    </source>
</evidence>
<evidence type="ECO:0000313" key="13">
    <source>
        <dbReference type="EMBL" id="KAG5417362.1"/>
    </source>
</evidence>
<dbReference type="OrthoDB" id="248923at2759"/>
<feature type="compositionally biased region" description="Polar residues" evidence="11">
    <location>
        <begin position="410"/>
        <end position="421"/>
    </location>
</feature>
<gene>
    <name evidence="13" type="ORF">I9W82_004995</name>
</gene>
<feature type="compositionally biased region" description="Polar residues" evidence="11">
    <location>
        <begin position="539"/>
        <end position="561"/>
    </location>
</feature>
<feature type="compositionally biased region" description="Low complexity" evidence="11">
    <location>
        <begin position="454"/>
        <end position="465"/>
    </location>
</feature>
<dbReference type="InterPro" id="IPR017441">
    <property type="entry name" value="Protein_kinase_ATP_BS"/>
</dbReference>
<feature type="compositionally biased region" description="Polar residues" evidence="11">
    <location>
        <begin position="466"/>
        <end position="477"/>
    </location>
</feature>
<comment type="caution">
    <text evidence="13">The sequence shown here is derived from an EMBL/GenBank/DDBJ whole genome shotgun (WGS) entry which is preliminary data.</text>
</comment>
<dbReference type="PANTHER" id="PTHR48012:SF10">
    <property type="entry name" value="FI20177P1"/>
    <property type="match status" value="1"/>
</dbReference>
<evidence type="ECO:0000256" key="7">
    <source>
        <dbReference type="ARBA" id="ARBA00022840"/>
    </source>
</evidence>
<dbReference type="PROSITE" id="PS00107">
    <property type="entry name" value="PROTEIN_KINASE_ATP"/>
    <property type="match status" value="1"/>
</dbReference>
<evidence type="ECO:0000256" key="9">
    <source>
        <dbReference type="ARBA" id="ARBA00048679"/>
    </source>
</evidence>
<evidence type="ECO:0000256" key="4">
    <source>
        <dbReference type="ARBA" id="ARBA00022679"/>
    </source>
</evidence>
<keyword evidence="3" id="KW-0723">Serine/threonine-protein kinase</keyword>
<dbReference type="GO" id="GO:0030447">
    <property type="term" value="P:filamentous growth"/>
    <property type="evidence" value="ECO:0007669"/>
    <property type="project" value="UniProtKB-ARBA"/>
</dbReference>
<comment type="similarity">
    <text evidence="1">Belongs to the protein kinase superfamily. STE Ser/Thr protein kinase family. STE20 subfamily.</text>
</comment>
<evidence type="ECO:0000256" key="11">
    <source>
        <dbReference type="SAM" id="MobiDB-lite"/>
    </source>
</evidence>
<dbReference type="EC" id="2.7.11.1" evidence="2"/>
<dbReference type="AlphaFoldDB" id="A0A8H7ZES6"/>
<feature type="region of interest" description="Disordered" evidence="11">
    <location>
        <begin position="400"/>
        <end position="604"/>
    </location>
</feature>
<reference evidence="13 14" key="1">
    <citation type="submission" date="2020-12" db="EMBL/GenBank/DDBJ databases">
        <title>Effect of drift, selection, and recombination on the evolution of hybrid genomes in Candida yeast pathogens.</title>
        <authorList>
            <person name="Mixao V."/>
            <person name="Ksiezopolska E."/>
            <person name="Saus E."/>
            <person name="Boekhout T."/>
            <person name="Gacser A."/>
            <person name="Gabaldon T."/>
        </authorList>
    </citation>
    <scope>NUCLEOTIDE SEQUENCE [LARGE SCALE GENOMIC DNA]</scope>
    <source>
        <strain evidence="13 14">BP57</strain>
    </source>
</reference>
<evidence type="ECO:0000259" key="12">
    <source>
        <dbReference type="PROSITE" id="PS50011"/>
    </source>
</evidence>
<dbReference type="GO" id="GO:0004674">
    <property type="term" value="F:protein serine/threonine kinase activity"/>
    <property type="evidence" value="ECO:0007669"/>
    <property type="project" value="UniProtKB-KW"/>
</dbReference>
<comment type="catalytic activity">
    <reaction evidence="8">
        <text>L-threonyl-[protein] + ATP = O-phospho-L-threonyl-[protein] + ADP + H(+)</text>
        <dbReference type="Rhea" id="RHEA:46608"/>
        <dbReference type="Rhea" id="RHEA-COMP:11060"/>
        <dbReference type="Rhea" id="RHEA-COMP:11605"/>
        <dbReference type="ChEBI" id="CHEBI:15378"/>
        <dbReference type="ChEBI" id="CHEBI:30013"/>
        <dbReference type="ChEBI" id="CHEBI:30616"/>
        <dbReference type="ChEBI" id="CHEBI:61977"/>
        <dbReference type="ChEBI" id="CHEBI:456216"/>
        <dbReference type="EC" id="2.7.11.1"/>
    </reaction>
</comment>
<feature type="region of interest" description="Disordered" evidence="11">
    <location>
        <begin position="679"/>
        <end position="773"/>
    </location>
</feature>
<protein>
    <recommendedName>
        <fullName evidence="2">non-specific serine/threonine protein kinase</fullName>
        <ecNumber evidence="2">2.7.11.1</ecNumber>
    </recommendedName>
</protein>
<feature type="domain" description="Protein kinase" evidence="12">
    <location>
        <begin position="7"/>
        <end position="260"/>
    </location>
</feature>
<dbReference type="SUPFAM" id="SSF56112">
    <property type="entry name" value="Protein kinase-like (PK-like)"/>
    <property type="match status" value="1"/>
</dbReference>
<dbReference type="EMBL" id="JAEOAQ010000007">
    <property type="protein sequence ID" value="KAG5417362.1"/>
    <property type="molecule type" value="Genomic_DNA"/>
</dbReference>
<feature type="compositionally biased region" description="Polar residues" evidence="11">
    <location>
        <begin position="699"/>
        <end position="732"/>
    </location>
</feature>
<keyword evidence="7 10" id="KW-0067">ATP-binding</keyword>
<evidence type="ECO:0000256" key="5">
    <source>
        <dbReference type="ARBA" id="ARBA00022741"/>
    </source>
</evidence>
<dbReference type="GO" id="GO:0005524">
    <property type="term" value="F:ATP binding"/>
    <property type="evidence" value="ECO:0007669"/>
    <property type="project" value="UniProtKB-UniRule"/>
</dbReference>
<organism evidence="13 14">
    <name type="scientific">Candida metapsilosis</name>
    <dbReference type="NCBI Taxonomy" id="273372"/>
    <lineage>
        <taxon>Eukaryota</taxon>
        <taxon>Fungi</taxon>
        <taxon>Dikarya</taxon>
        <taxon>Ascomycota</taxon>
        <taxon>Saccharomycotina</taxon>
        <taxon>Pichiomycetes</taxon>
        <taxon>Debaryomycetaceae</taxon>
        <taxon>Candida/Lodderomyces clade</taxon>
        <taxon>Candida</taxon>
    </lineage>
</organism>
<keyword evidence="4" id="KW-0808">Transferase</keyword>
<evidence type="ECO:0000313" key="14">
    <source>
        <dbReference type="Proteomes" id="UP000669133"/>
    </source>
</evidence>
<feature type="compositionally biased region" description="Polar residues" evidence="11">
    <location>
        <begin position="572"/>
        <end position="582"/>
    </location>
</feature>
<dbReference type="InterPro" id="IPR011009">
    <property type="entry name" value="Kinase-like_dom_sf"/>
</dbReference>
<dbReference type="InterPro" id="IPR008271">
    <property type="entry name" value="Ser/Thr_kinase_AS"/>
</dbReference>
<dbReference type="SMART" id="SM00220">
    <property type="entry name" value="S_TKc"/>
    <property type="match status" value="1"/>
</dbReference>
<dbReference type="RefSeq" id="XP_067546478.1">
    <property type="nucleotide sequence ID" value="XM_067694125.1"/>
</dbReference>
<dbReference type="PANTHER" id="PTHR48012">
    <property type="entry name" value="STERILE20-LIKE KINASE, ISOFORM B-RELATED"/>
    <property type="match status" value="1"/>
</dbReference>
<feature type="binding site" evidence="10">
    <location>
        <position position="36"/>
    </location>
    <ligand>
        <name>ATP</name>
        <dbReference type="ChEBI" id="CHEBI:30616"/>
    </ligand>
</feature>
<name>A0A8H7ZES6_9ASCO</name>
<feature type="compositionally biased region" description="Polar residues" evidence="11">
    <location>
        <begin position="439"/>
        <end position="453"/>
    </location>
</feature>
<dbReference type="Gene3D" id="1.10.510.10">
    <property type="entry name" value="Transferase(Phosphotransferase) domain 1"/>
    <property type="match status" value="1"/>
</dbReference>
<dbReference type="Pfam" id="PF00069">
    <property type="entry name" value="Pkinase"/>
    <property type="match status" value="1"/>
</dbReference>
<evidence type="ECO:0000256" key="1">
    <source>
        <dbReference type="ARBA" id="ARBA00008874"/>
    </source>
</evidence>
<accession>A0A8H7ZES6</accession>
<dbReference type="InterPro" id="IPR000719">
    <property type="entry name" value="Prot_kinase_dom"/>
</dbReference>
<keyword evidence="14" id="KW-1185">Reference proteome</keyword>
<keyword evidence="5 10" id="KW-0547">Nucleotide-binding</keyword>
<proteinExistence type="inferred from homology"/>
<evidence type="ECO:0000256" key="2">
    <source>
        <dbReference type="ARBA" id="ARBA00012513"/>
    </source>
</evidence>
<feature type="compositionally biased region" description="Basic and acidic residues" evidence="11">
    <location>
        <begin position="679"/>
        <end position="689"/>
    </location>
</feature>
<dbReference type="GeneID" id="93653624"/>
<dbReference type="GO" id="GO:0005737">
    <property type="term" value="C:cytoplasm"/>
    <property type="evidence" value="ECO:0007669"/>
    <property type="project" value="TreeGrafter"/>
</dbReference>
<dbReference type="PROSITE" id="PS00108">
    <property type="entry name" value="PROTEIN_KINASE_ST"/>
    <property type="match status" value="1"/>
</dbReference>
<dbReference type="Proteomes" id="UP000669133">
    <property type="component" value="Unassembled WGS sequence"/>
</dbReference>
<feature type="compositionally biased region" description="Low complexity" evidence="11">
    <location>
        <begin position="753"/>
        <end position="768"/>
    </location>
</feature>
<keyword evidence="6" id="KW-0418">Kinase</keyword>
<evidence type="ECO:0000256" key="8">
    <source>
        <dbReference type="ARBA" id="ARBA00047899"/>
    </source>
</evidence>
<feature type="compositionally biased region" description="Polar residues" evidence="11">
    <location>
        <begin position="493"/>
        <end position="511"/>
    </location>
</feature>
<evidence type="ECO:0000256" key="10">
    <source>
        <dbReference type="PROSITE-ProRule" id="PRU10141"/>
    </source>
</evidence>
<evidence type="ECO:0000256" key="3">
    <source>
        <dbReference type="ARBA" id="ARBA00022527"/>
    </source>
</evidence>